<evidence type="ECO:0000313" key="3">
    <source>
        <dbReference type="Proteomes" id="UP000053411"/>
    </source>
</evidence>
<dbReference type="AlphaFoldDB" id="A0A0D2JRD7"/>
<accession>A0A0D2JRD7</accession>
<dbReference type="VEuPathDB" id="FungiDB:Z520_08217"/>
<name>A0A0D2JRD7_9EURO</name>
<feature type="signal peptide" evidence="1">
    <location>
        <begin position="1"/>
        <end position="18"/>
    </location>
</feature>
<dbReference type="OrthoDB" id="4129415at2759"/>
<protein>
    <submittedName>
        <fullName evidence="2">Uncharacterized protein</fullName>
    </submittedName>
</protein>
<evidence type="ECO:0000313" key="2">
    <source>
        <dbReference type="EMBL" id="KIX95962.1"/>
    </source>
</evidence>
<dbReference type="RefSeq" id="XP_016630085.1">
    <property type="nucleotide sequence ID" value="XM_016778714.1"/>
</dbReference>
<gene>
    <name evidence="2" type="ORF">Z520_08217</name>
</gene>
<sequence>MIFFSLLLYLLSLRFGLAAYPHIWFPDYFETDPKFKADYPTWKGVVDQAFQDAITLARVVVLTGNSCDPAFLRYFQKQDYNFVQALFRKIANIPASMNTGSPEEVLALLQSTNPAASFGPVWDKLLLSFTDYPQSPWDIGSLASCNMQGVNGYLNYDGKAPREANDPAWPELFKGIPTYMQVIEEHQFGPQIADYIIPGPFPDPYGPFNAASLAKFPADKKTGYSLAIQNAENYVWYANSKYWAWKCNRPFAAATTEADNMFNQFRARGPPMYGTWNQPLPDS</sequence>
<proteinExistence type="predicted"/>
<evidence type="ECO:0000256" key="1">
    <source>
        <dbReference type="SAM" id="SignalP"/>
    </source>
</evidence>
<keyword evidence="1" id="KW-0732">Signal</keyword>
<organism evidence="2 3">
    <name type="scientific">Fonsecaea multimorphosa CBS 102226</name>
    <dbReference type="NCBI Taxonomy" id="1442371"/>
    <lineage>
        <taxon>Eukaryota</taxon>
        <taxon>Fungi</taxon>
        <taxon>Dikarya</taxon>
        <taxon>Ascomycota</taxon>
        <taxon>Pezizomycotina</taxon>
        <taxon>Eurotiomycetes</taxon>
        <taxon>Chaetothyriomycetidae</taxon>
        <taxon>Chaetothyriales</taxon>
        <taxon>Herpotrichiellaceae</taxon>
        <taxon>Fonsecaea</taxon>
    </lineage>
</organism>
<dbReference type="EMBL" id="KN848079">
    <property type="protein sequence ID" value="KIX95962.1"/>
    <property type="molecule type" value="Genomic_DNA"/>
</dbReference>
<reference evidence="2 3" key="1">
    <citation type="submission" date="2015-01" db="EMBL/GenBank/DDBJ databases">
        <title>The Genome Sequence of Fonsecaea multimorphosa CBS 102226.</title>
        <authorList>
            <consortium name="The Broad Institute Genomics Platform"/>
            <person name="Cuomo C."/>
            <person name="de Hoog S."/>
            <person name="Gorbushina A."/>
            <person name="Stielow B."/>
            <person name="Teixiera M."/>
            <person name="Abouelleil A."/>
            <person name="Chapman S.B."/>
            <person name="Priest M."/>
            <person name="Young S.K."/>
            <person name="Wortman J."/>
            <person name="Nusbaum C."/>
            <person name="Birren B."/>
        </authorList>
    </citation>
    <scope>NUCLEOTIDE SEQUENCE [LARGE SCALE GENOMIC DNA]</scope>
    <source>
        <strain evidence="2 3">CBS 102226</strain>
    </source>
</reference>
<feature type="chain" id="PRO_5002245094" evidence="1">
    <location>
        <begin position="19"/>
        <end position="283"/>
    </location>
</feature>
<dbReference type="GeneID" id="27713963"/>
<keyword evidence="3" id="KW-1185">Reference proteome</keyword>
<dbReference type="Proteomes" id="UP000053411">
    <property type="component" value="Unassembled WGS sequence"/>
</dbReference>